<dbReference type="STRING" id="264697.ABE28_003920"/>
<evidence type="ECO:0000256" key="1">
    <source>
        <dbReference type="ARBA" id="ARBA00023015"/>
    </source>
</evidence>
<evidence type="ECO:0000259" key="4">
    <source>
        <dbReference type="PROSITE" id="PS01124"/>
    </source>
</evidence>
<dbReference type="PRINTS" id="PR00032">
    <property type="entry name" value="HTHARAC"/>
</dbReference>
<dbReference type="AlphaFoldDB" id="A0A1B3XJU3"/>
<dbReference type="KEGG" id="bmur:ABE28_003920"/>
<organism evidence="5 6">
    <name type="scientific">Peribacillus muralis</name>
    <dbReference type="NCBI Taxonomy" id="264697"/>
    <lineage>
        <taxon>Bacteria</taxon>
        <taxon>Bacillati</taxon>
        <taxon>Bacillota</taxon>
        <taxon>Bacilli</taxon>
        <taxon>Bacillales</taxon>
        <taxon>Bacillaceae</taxon>
        <taxon>Peribacillus</taxon>
    </lineage>
</organism>
<keyword evidence="3" id="KW-0804">Transcription</keyword>
<dbReference type="EMBL" id="CP017080">
    <property type="protein sequence ID" value="AOH53488.1"/>
    <property type="molecule type" value="Genomic_DNA"/>
</dbReference>
<feature type="domain" description="HTH araC/xylS-type" evidence="4">
    <location>
        <begin position="226"/>
        <end position="325"/>
    </location>
</feature>
<dbReference type="Pfam" id="PF02311">
    <property type="entry name" value="AraC_binding"/>
    <property type="match status" value="1"/>
</dbReference>
<dbReference type="InterPro" id="IPR018060">
    <property type="entry name" value="HTH_AraC"/>
</dbReference>
<dbReference type="InterPro" id="IPR009057">
    <property type="entry name" value="Homeodomain-like_sf"/>
</dbReference>
<accession>A0A1B3XJU3</accession>
<dbReference type="InterPro" id="IPR020449">
    <property type="entry name" value="Tscrpt_reg_AraC-type_HTH"/>
</dbReference>
<dbReference type="Pfam" id="PF12833">
    <property type="entry name" value="HTH_18"/>
    <property type="match status" value="1"/>
</dbReference>
<evidence type="ECO:0000313" key="6">
    <source>
        <dbReference type="Proteomes" id="UP000077926"/>
    </source>
</evidence>
<keyword evidence="6" id="KW-1185">Reference proteome</keyword>
<dbReference type="PANTHER" id="PTHR43280:SF28">
    <property type="entry name" value="HTH-TYPE TRANSCRIPTIONAL ACTIVATOR RHAS"/>
    <property type="match status" value="1"/>
</dbReference>
<dbReference type="PANTHER" id="PTHR43280">
    <property type="entry name" value="ARAC-FAMILY TRANSCRIPTIONAL REGULATOR"/>
    <property type="match status" value="1"/>
</dbReference>
<dbReference type="SUPFAM" id="SSF46689">
    <property type="entry name" value="Homeodomain-like"/>
    <property type="match status" value="2"/>
</dbReference>
<evidence type="ECO:0000256" key="2">
    <source>
        <dbReference type="ARBA" id="ARBA00023125"/>
    </source>
</evidence>
<proteinExistence type="predicted"/>
<name>A0A1B3XJU3_9BACI</name>
<gene>
    <name evidence="5" type="ORF">ABE28_003920</name>
</gene>
<evidence type="ECO:0000313" key="5">
    <source>
        <dbReference type="EMBL" id="AOH53488.1"/>
    </source>
</evidence>
<dbReference type="SMART" id="SM00342">
    <property type="entry name" value="HTH_ARAC"/>
    <property type="match status" value="1"/>
</dbReference>
<dbReference type="GO" id="GO:0003700">
    <property type="term" value="F:DNA-binding transcription factor activity"/>
    <property type="evidence" value="ECO:0007669"/>
    <property type="project" value="InterPro"/>
</dbReference>
<dbReference type="InterPro" id="IPR014710">
    <property type="entry name" value="RmlC-like_jellyroll"/>
</dbReference>
<dbReference type="SUPFAM" id="SSF51215">
    <property type="entry name" value="Regulatory protein AraC"/>
    <property type="match status" value="1"/>
</dbReference>
<sequence>MLFKYGSDKIDVGKCNELIALTFGGVSVMNDHIPTSYPEQPMGDWINSFYRVHGVEARPFNFHSHHEYEIYFFHSGDCRYLINNRIYDLQPGDIILLDGMTLHKPNPQPGSTYIRSMIHFSPIWLKELLVILGTPNLLDPFQKLNNCLLRTGYDEAGICVDEGIKRISTLIANQAAELQQKGEKSDTSEAEIKLELVQLLVKIYKMSHKELAQHSNKRTEKEHHAEGIASWINGHYTEKVSLDRLAHEMNLSKYYASHVFKEVTGFTVMEYVMGCRFNQVKYLLEMEPEQTLGDVSRASGFESIAHFSRFFKEKAGITPSQYRKKRLKIGIS</sequence>
<keyword evidence="1" id="KW-0805">Transcription regulation</keyword>
<keyword evidence="2" id="KW-0238">DNA-binding</keyword>
<dbReference type="InterPro" id="IPR037923">
    <property type="entry name" value="HTH-like"/>
</dbReference>
<dbReference type="OrthoDB" id="2713997at2"/>
<dbReference type="Proteomes" id="UP000077926">
    <property type="component" value="Chromosome"/>
</dbReference>
<protein>
    <recommendedName>
        <fullName evidence="4">HTH araC/xylS-type domain-containing protein</fullName>
    </recommendedName>
</protein>
<dbReference type="PROSITE" id="PS01124">
    <property type="entry name" value="HTH_ARAC_FAMILY_2"/>
    <property type="match status" value="1"/>
</dbReference>
<dbReference type="Gene3D" id="1.10.10.60">
    <property type="entry name" value="Homeodomain-like"/>
    <property type="match status" value="2"/>
</dbReference>
<dbReference type="InterPro" id="IPR003313">
    <property type="entry name" value="AraC-bd"/>
</dbReference>
<dbReference type="Gene3D" id="2.60.120.10">
    <property type="entry name" value="Jelly Rolls"/>
    <property type="match status" value="1"/>
</dbReference>
<dbReference type="GO" id="GO:0043565">
    <property type="term" value="F:sequence-specific DNA binding"/>
    <property type="evidence" value="ECO:0007669"/>
    <property type="project" value="InterPro"/>
</dbReference>
<reference evidence="5 6" key="1">
    <citation type="submission" date="2016-08" db="EMBL/GenBank/DDBJ databases">
        <title>Complete genome sequence of Bacillus muralis G25-68, a strain with toxicity to nematodes.</title>
        <authorList>
            <person name="Zheng Z."/>
        </authorList>
    </citation>
    <scope>NUCLEOTIDE SEQUENCE [LARGE SCALE GENOMIC DNA]</scope>
    <source>
        <strain evidence="5 6">G25-68</strain>
    </source>
</reference>
<evidence type="ECO:0000256" key="3">
    <source>
        <dbReference type="ARBA" id="ARBA00023163"/>
    </source>
</evidence>